<keyword evidence="2" id="KW-0479">Metal-binding</keyword>
<feature type="domain" description="Fumarylacetoacetase-like C-terminal" evidence="6">
    <location>
        <begin position="15"/>
        <end position="79"/>
    </location>
</feature>
<evidence type="ECO:0000256" key="5">
    <source>
        <dbReference type="ARBA" id="ARBA00044973"/>
    </source>
</evidence>
<protein>
    <recommendedName>
        <fullName evidence="5">oxaloacetate tautomerase</fullName>
        <ecNumber evidence="5">5.3.2.2</ecNumber>
    </recommendedName>
    <alternativeName>
        <fullName evidence="3">Fumarylacetoacetate hydrolase domain-containing protein 1</fullName>
    </alternativeName>
</protein>
<evidence type="ECO:0000313" key="8">
    <source>
        <dbReference type="Proteomes" id="UP000829354"/>
    </source>
</evidence>
<evidence type="ECO:0000256" key="3">
    <source>
        <dbReference type="ARBA" id="ARBA00042340"/>
    </source>
</evidence>
<evidence type="ECO:0000259" key="6">
    <source>
        <dbReference type="Pfam" id="PF01557"/>
    </source>
</evidence>
<evidence type="ECO:0000256" key="1">
    <source>
        <dbReference type="ARBA" id="ARBA00010211"/>
    </source>
</evidence>
<dbReference type="GO" id="GO:0046872">
    <property type="term" value="F:metal ion binding"/>
    <property type="evidence" value="ECO:0007669"/>
    <property type="project" value="UniProtKB-KW"/>
</dbReference>
<dbReference type="PANTHER" id="PTHR11820">
    <property type="entry name" value="ACYLPYRUVASE"/>
    <property type="match status" value="1"/>
</dbReference>
<dbReference type="EC" id="5.3.2.2" evidence="5"/>
<dbReference type="AlphaFoldDB" id="A0AAE9ESA6"/>
<comment type="similarity">
    <text evidence="1">Belongs to the FAH family.</text>
</comment>
<dbReference type="InterPro" id="IPR036663">
    <property type="entry name" value="Fumarylacetoacetase_C_sf"/>
</dbReference>
<evidence type="ECO:0000256" key="2">
    <source>
        <dbReference type="ARBA" id="ARBA00022723"/>
    </source>
</evidence>
<dbReference type="SUPFAM" id="SSF56529">
    <property type="entry name" value="FAH"/>
    <property type="match status" value="1"/>
</dbReference>
<evidence type="ECO:0000313" key="7">
    <source>
        <dbReference type="EMBL" id="UMM25506.1"/>
    </source>
</evidence>
<dbReference type="Gene3D" id="3.90.850.10">
    <property type="entry name" value="Fumarylacetoacetase-like, C-terminal domain"/>
    <property type="match status" value="1"/>
</dbReference>
<gene>
    <name evidence="7" type="ORF">L5515_005307</name>
</gene>
<reference evidence="7 8" key="1">
    <citation type="submission" date="2022-04" db="EMBL/GenBank/DDBJ databases">
        <title>Chromosome-level reference genomes for two strains of Caenorhabditis briggsae: an improved platform for comparative genomics.</title>
        <authorList>
            <person name="Stevens L."/>
            <person name="Andersen E."/>
        </authorList>
    </citation>
    <scope>NUCLEOTIDE SEQUENCE [LARGE SCALE GENOMIC DNA]</scope>
    <source>
        <strain evidence="7">VX34</strain>
        <tissue evidence="7">Whole-organism</tissue>
    </source>
</reference>
<dbReference type="PANTHER" id="PTHR11820:SF7">
    <property type="entry name" value="ACYLPYRUVASE FAHD1, MITOCHONDRIAL"/>
    <property type="match status" value="1"/>
</dbReference>
<name>A0AAE9ESA6_CAEBR</name>
<dbReference type="GO" id="GO:0050163">
    <property type="term" value="F:oxaloacetate tautomerase activity"/>
    <property type="evidence" value="ECO:0007669"/>
    <property type="project" value="UniProtKB-EC"/>
</dbReference>
<comment type="catalytic activity">
    <reaction evidence="4">
        <text>oxaloacetate = enol-oxaloacetate</text>
        <dbReference type="Rhea" id="RHEA:16021"/>
        <dbReference type="ChEBI" id="CHEBI:16452"/>
        <dbReference type="ChEBI" id="CHEBI:17479"/>
        <dbReference type="EC" id="5.3.2.2"/>
    </reaction>
    <physiologicalReaction direction="right-to-left" evidence="4">
        <dbReference type="Rhea" id="RHEA:16023"/>
    </physiologicalReaction>
</comment>
<dbReference type="InterPro" id="IPR011234">
    <property type="entry name" value="Fumarylacetoacetase-like_C"/>
</dbReference>
<sequence>MSAQSLAGFRNLATKIVCVGRNYKDHALELGNAIPKKPMLFVKTVNSFIVEGEPIVAPPGCQNLHQEVELGVVIGKKASVSIFRLELC</sequence>
<proteinExistence type="inferred from homology"/>
<organism evidence="7 8">
    <name type="scientific">Caenorhabditis briggsae</name>
    <dbReference type="NCBI Taxonomy" id="6238"/>
    <lineage>
        <taxon>Eukaryota</taxon>
        <taxon>Metazoa</taxon>
        <taxon>Ecdysozoa</taxon>
        <taxon>Nematoda</taxon>
        <taxon>Chromadorea</taxon>
        <taxon>Rhabditida</taxon>
        <taxon>Rhabditina</taxon>
        <taxon>Rhabditomorpha</taxon>
        <taxon>Rhabditoidea</taxon>
        <taxon>Rhabditidae</taxon>
        <taxon>Peloderinae</taxon>
        <taxon>Caenorhabditis</taxon>
    </lineage>
</organism>
<dbReference type="EMBL" id="CP092622">
    <property type="protein sequence ID" value="UMM25506.1"/>
    <property type="molecule type" value="Genomic_DNA"/>
</dbReference>
<keyword evidence="8" id="KW-1185">Reference proteome</keyword>
<dbReference type="Proteomes" id="UP000829354">
    <property type="component" value="Chromosome III"/>
</dbReference>
<dbReference type="Pfam" id="PF01557">
    <property type="entry name" value="FAA_hydrolase"/>
    <property type="match status" value="1"/>
</dbReference>
<evidence type="ECO:0000256" key="4">
    <source>
        <dbReference type="ARBA" id="ARBA00044911"/>
    </source>
</evidence>
<accession>A0AAE9ESA6</accession>